<name>A0AAW8VZT2_LACPE</name>
<dbReference type="AlphaFoldDB" id="A0AAW8VZT2"/>
<gene>
    <name evidence="1" type="ORF">RI536_12890</name>
</gene>
<dbReference type="Proteomes" id="UP001267003">
    <property type="component" value="Unassembled WGS sequence"/>
</dbReference>
<organism evidence="1 2">
    <name type="scientific">Lactiplantibacillus pentosus</name>
    <name type="common">Lactobacillus pentosus</name>
    <dbReference type="NCBI Taxonomy" id="1589"/>
    <lineage>
        <taxon>Bacteria</taxon>
        <taxon>Bacillati</taxon>
        <taxon>Bacillota</taxon>
        <taxon>Bacilli</taxon>
        <taxon>Lactobacillales</taxon>
        <taxon>Lactobacillaceae</taxon>
        <taxon>Lactiplantibacillus</taxon>
    </lineage>
</organism>
<protein>
    <submittedName>
        <fullName evidence="1">Uncharacterized protein</fullName>
    </submittedName>
</protein>
<reference evidence="1" key="1">
    <citation type="submission" date="2023-08" db="EMBL/GenBank/DDBJ databases">
        <authorList>
            <person name="Page C.A."/>
            <person name="Perez-Diaz I.M."/>
        </authorList>
    </citation>
    <scope>NUCLEOTIDE SEQUENCE</scope>
    <source>
        <strain evidence="1">7.8.46</strain>
    </source>
</reference>
<comment type="caution">
    <text evidence="1">The sequence shown here is derived from an EMBL/GenBank/DDBJ whole genome shotgun (WGS) entry which is preliminary data.</text>
</comment>
<proteinExistence type="predicted"/>
<sequence>MNKKMGIHPCWLAVVISVILCSFGSMLQISADATTNNKNISRNRLSPLFTRPSGNSSFYLHMGSISISVPKQKESLSMIQFQKQDVIRNPNTGHTYVQPENGVITQNNNYFFHDTASFSLTEGIQNEPDSLSSKSNYGENFISKRAYTYRCIWAHGI</sequence>
<evidence type="ECO:0000313" key="1">
    <source>
        <dbReference type="EMBL" id="MDT6990976.1"/>
    </source>
</evidence>
<dbReference type="EMBL" id="JAVLAQ010000001">
    <property type="protein sequence ID" value="MDT6990976.1"/>
    <property type="molecule type" value="Genomic_DNA"/>
</dbReference>
<accession>A0AAW8VZT2</accession>
<evidence type="ECO:0000313" key="2">
    <source>
        <dbReference type="Proteomes" id="UP001267003"/>
    </source>
</evidence>
<dbReference type="RefSeq" id="WP_216780698.1">
    <property type="nucleotide sequence ID" value="NZ_JAGXBR010000030.1"/>
</dbReference>